<dbReference type="SUPFAM" id="SSF52266">
    <property type="entry name" value="SGNH hydrolase"/>
    <property type="match status" value="1"/>
</dbReference>
<dbReference type="InterPro" id="IPR001087">
    <property type="entry name" value="GDSL"/>
</dbReference>
<dbReference type="OrthoDB" id="1600564at2759"/>
<dbReference type="CDD" id="cd07038">
    <property type="entry name" value="TPP_PYR_PDC_IPDC_like"/>
    <property type="match status" value="1"/>
</dbReference>
<protein>
    <submittedName>
        <fullName evidence="6">GDSL esterase/lipase</fullName>
    </submittedName>
</protein>
<dbReference type="CDD" id="cd01837">
    <property type="entry name" value="SGNH_plant_lipase_like"/>
    <property type="match status" value="1"/>
</dbReference>
<dbReference type="FunFam" id="3.40.50.970:FF:000017">
    <property type="entry name" value="pyruvate decarboxylase 1"/>
    <property type="match status" value="1"/>
</dbReference>
<dbReference type="InterPro" id="IPR035669">
    <property type="entry name" value="SGNH_plant_lipase-like"/>
</dbReference>
<dbReference type="Pfam" id="PF02776">
    <property type="entry name" value="TPP_enzyme_N"/>
    <property type="match status" value="1"/>
</dbReference>
<dbReference type="InterPro" id="IPR036514">
    <property type="entry name" value="SGNH_hydro_sf"/>
</dbReference>
<feature type="domain" description="Thiamine pyrophosphate enzyme N-terminal TPP-binding" evidence="5">
    <location>
        <begin position="28"/>
        <end position="133"/>
    </location>
</feature>
<keyword evidence="3" id="KW-0378">Hydrolase</keyword>
<keyword evidence="4" id="KW-0325">Glycoprotein</keyword>
<keyword evidence="7" id="KW-1185">Reference proteome</keyword>
<dbReference type="AlphaFoldDB" id="A0A5A7PGR0"/>
<dbReference type="InterPro" id="IPR029061">
    <property type="entry name" value="THDP-binding"/>
</dbReference>
<dbReference type="Proteomes" id="UP000325081">
    <property type="component" value="Unassembled WGS sequence"/>
</dbReference>
<dbReference type="Pfam" id="PF00657">
    <property type="entry name" value="Lipase_GDSL"/>
    <property type="match status" value="2"/>
</dbReference>
<proteinExistence type="inferred from homology"/>
<evidence type="ECO:0000256" key="1">
    <source>
        <dbReference type="ARBA" id="ARBA00008668"/>
    </source>
</evidence>
<accession>A0A5A7PGR0</accession>
<dbReference type="PANTHER" id="PTHR22835">
    <property type="entry name" value="ZINC FINGER FYVE DOMAIN CONTAINING PROTEIN"/>
    <property type="match status" value="1"/>
</dbReference>
<sequence length="1067" mass="116271">MEAATDTHSEAAAKPATIPVVSSTSSGTLGRHLARRLVQIGVRDVFSVPGDFNLTLLDHLVAEPDLNLIGCCNELNAGYAADGYARATGVGACVVTFTVGGLSVLNAIAGAYSENLPVICIAGGPNSNDYGTNRILHHTIGLPDFTQELRCFQTITCAQAVVNHLDDAHELIDTAISTALKESKPVYISISCNLPAIPHPTFAREPVPFLLAPKVSNQLGLEAAVEAAADFLNKAVKPVIIGGPKIREMLSGDTAVIAETGDSWFNCQKLRLPENCGFVLVTAQDISTMIRCRQKSIIFLINNGGYTIEVEIHDGPYNVIKNWDYTALVDAIYNGQGNCWTAKVKTEDELVEAIEKARGEHKDSLCFIEVFVHKDDTSIELLEWGSRVAAANGQVPSPTTIAGVITAIVIDPFGDSLADTGNLIWIRPADDPPECSRPPYGRTYFHRPTGRYSDGRLVVDFIAQSLGLPLLQPYVGGENGGRNFSRGVNFAVAGASALDRGFYEGMGIHNTETNVSLGTQLDWFKHFLVTIPDGRKFLERSLVILGEIGGNDYNLPIMQGANLETIQSLVPPVIDYIGSTIQELIKHGARTILIPGNFPIGCLPVYLTQFEKSSASSDYDPKTGCLVWLNELSKHHNTLLKQELSRIQSLHPHGEARTISTSRHCAAFPLQRVVMTRARLLVGTAYTSRRLPIAFCKPHTKYESIFSFGDSLTDTGNLLLSGALKFPVIGQLPYGETFFHRATGRCSDGRLIIDFIAEAYGLPYLAPYLALAKGGEKFEHGVNFAVAGATALDAKFFYNLKIGQILWTNDTLNVQLAWFKNHKSTLCSTKQDCTDYLRRSLFVVGEIGGNDYNYLFFVGANITQLKAMVPLVVQTIATTTSVLIEEGAVELMVAGNLPLGCSAVYQTFFGTSEKSAYDQNGCLKAYNSFSKYHNFHLKLALEGLRQKYPHARISYADYYGASKRFVHAPQHYGFSSETVLRACCGGGGPYNFNNSARCGHIGSKACSDPKTFANWDGIHLTEAAYRYMAMGLLNGPFIYPPLTFSPINSVYADVIVGAQRPKTRDLT</sequence>
<name>A0A5A7PGR0_STRAF</name>
<organism evidence="6 7">
    <name type="scientific">Striga asiatica</name>
    <name type="common">Asiatic witchweed</name>
    <name type="synonym">Buchnera asiatica</name>
    <dbReference type="NCBI Taxonomy" id="4170"/>
    <lineage>
        <taxon>Eukaryota</taxon>
        <taxon>Viridiplantae</taxon>
        <taxon>Streptophyta</taxon>
        <taxon>Embryophyta</taxon>
        <taxon>Tracheophyta</taxon>
        <taxon>Spermatophyta</taxon>
        <taxon>Magnoliopsida</taxon>
        <taxon>eudicotyledons</taxon>
        <taxon>Gunneridae</taxon>
        <taxon>Pentapetalae</taxon>
        <taxon>asterids</taxon>
        <taxon>lamiids</taxon>
        <taxon>Lamiales</taxon>
        <taxon>Orobanchaceae</taxon>
        <taxon>Buchnereae</taxon>
        <taxon>Striga</taxon>
    </lineage>
</organism>
<dbReference type="InterPro" id="IPR012001">
    <property type="entry name" value="Thiamin_PyroP_enz_TPP-bd_dom"/>
</dbReference>
<dbReference type="SUPFAM" id="SSF52518">
    <property type="entry name" value="Thiamin diphosphate-binding fold (THDP-binding)"/>
    <property type="match status" value="2"/>
</dbReference>
<keyword evidence="2" id="KW-0732">Signal</keyword>
<evidence type="ECO:0000256" key="2">
    <source>
        <dbReference type="ARBA" id="ARBA00022729"/>
    </source>
</evidence>
<dbReference type="PANTHER" id="PTHR22835:SF659">
    <property type="entry name" value="GDSL LIPASE_ACYLHYDROLASE, PUTATIVE (AFU_ORTHOLOGUE AFUA_2G00510)-RELATED"/>
    <property type="match status" value="1"/>
</dbReference>
<gene>
    <name evidence="6" type="ORF">STAS_07803</name>
</gene>
<comment type="similarity">
    <text evidence="1">Belongs to the 'GDSL' lipolytic enzyme family.</text>
</comment>
<evidence type="ECO:0000313" key="7">
    <source>
        <dbReference type="Proteomes" id="UP000325081"/>
    </source>
</evidence>
<evidence type="ECO:0000256" key="3">
    <source>
        <dbReference type="ARBA" id="ARBA00022801"/>
    </source>
</evidence>
<dbReference type="GO" id="GO:0030976">
    <property type="term" value="F:thiamine pyrophosphate binding"/>
    <property type="evidence" value="ECO:0007669"/>
    <property type="project" value="InterPro"/>
</dbReference>
<reference evidence="7" key="1">
    <citation type="journal article" date="2019" name="Curr. Biol.">
        <title>Genome Sequence of Striga asiatica Provides Insight into the Evolution of Plant Parasitism.</title>
        <authorList>
            <person name="Yoshida S."/>
            <person name="Kim S."/>
            <person name="Wafula E.K."/>
            <person name="Tanskanen J."/>
            <person name="Kim Y.M."/>
            <person name="Honaas L."/>
            <person name="Yang Z."/>
            <person name="Spallek T."/>
            <person name="Conn C.E."/>
            <person name="Ichihashi Y."/>
            <person name="Cheong K."/>
            <person name="Cui S."/>
            <person name="Der J.P."/>
            <person name="Gundlach H."/>
            <person name="Jiao Y."/>
            <person name="Hori C."/>
            <person name="Ishida J.K."/>
            <person name="Kasahara H."/>
            <person name="Kiba T."/>
            <person name="Kim M.S."/>
            <person name="Koo N."/>
            <person name="Laohavisit A."/>
            <person name="Lee Y.H."/>
            <person name="Lumba S."/>
            <person name="McCourt P."/>
            <person name="Mortimer J.C."/>
            <person name="Mutuku J.M."/>
            <person name="Nomura T."/>
            <person name="Sasaki-Sekimoto Y."/>
            <person name="Seto Y."/>
            <person name="Wang Y."/>
            <person name="Wakatake T."/>
            <person name="Sakakibara H."/>
            <person name="Demura T."/>
            <person name="Yamaguchi S."/>
            <person name="Yoneyama K."/>
            <person name="Manabe R.I."/>
            <person name="Nelson D.C."/>
            <person name="Schulman A.H."/>
            <person name="Timko M.P."/>
            <person name="dePamphilis C.W."/>
            <person name="Choi D."/>
            <person name="Shirasu K."/>
        </authorList>
    </citation>
    <scope>NUCLEOTIDE SEQUENCE [LARGE SCALE GENOMIC DNA]</scope>
    <source>
        <strain evidence="7">cv. UVA1</strain>
    </source>
</reference>
<dbReference type="EMBL" id="BKCP01004516">
    <property type="protein sequence ID" value="GER31776.1"/>
    <property type="molecule type" value="Genomic_DNA"/>
</dbReference>
<evidence type="ECO:0000259" key="5">
    <source>
        <dbReference type="Pfam" id="PF02776"/>
    </source>
</evidence>
<evidence type="ECO:0000256" key="4">
    <source>
        <dbReference type="ARBA" id="ARBA00023180"/>
    </source>
</evidence>
<dbReference type="GO" id="GO:0016788">
    <property type="term" value="F:hydrolase activity, acting on ester bonds"/>
    <property type="evidence" value="ECO:0007669"/>
    <property type="project" value="InterPro"/>
</dbReference>
<dbReference type="InterPro" id="IPR047213">
    <property type="entry name" value="TPP_PYR_PDC_IPDC-like"/>
</dbReference>
<evidence type="ECO:0000313" key="6">
    <source>
        <dbReference type="EMBL" id="GER31776.1"/>
    </source>
</evidence>
<dbReference type="Gene3D" id="3.40.50.1110">
    <property type="entry name" value="SGNH hydrolase"/>
    <property type="match status" value="2"/>
</dbReference>
<dbReference type="Gene3D" id="3.40.50.970">
    <property type="match status" value="2"/>
</dbReference>
<comment type="caution">
    <text evidence="6">The sequence shown here is derived from an EMBL/GenBank/DDBJ whole genome shotgun (WGS) entry which is preliminary data.</text>
</comment>